<dbReference type="PANTHER" id="PTHR46472:SF1">
    <property type="entry name" value="NUCLEOREDOXIN"/>
    <property type="match status" value="1"/>
</dbReference>
<dbReference type="Gene3D" id="3.40.30.10">
    <property type="entry name" value="Glutaredoxin"/>
    <property type="match status" value="1"/>
</dbReference>
<keyword evidence="3" id="KW-1185">Reference proteome</keyword>
<dbReference type="GO" id="GO:0005634">
    <property type="term" value="C:nucleus"/>
    <property type="evidence" value="ECO:0007669"/>
    <property type="project" value="TreeGrafter"/>
</dbReference>
<dbReference type="Pfam" id="PF13905">
    <property type="entry name" value="Thioredoxin_8"/>
    <property type="match status" value="1"/>
</dbReference>
<dbReference type="AlphaFoldDB" id="A0AAD2PUJ6"/>
<dbReference type="InterPro" id="IPR012336">
    <property type="entry name" value="Thioredoxin-like_fold"/>
</dbReference>
<dbReference type="PANTHER" id="PTHR46472">
    <property type="entry name" value="NUCLEOREDOXIN"/>
    <property type="match status" value="1"/>
</dbReference>
<dbReference type="InterPro" id="IPR036249">
    <property type="entry name" value="Thioredoxin-like_sf"/>
</dbReference>
<gene>
    <name evidence="2" type="ORF">CYCCA115_LOCUS12788</name>
</gene>
<dbReference type="GO" id="GO:0030178">
    <property type="term" value="P:negative regulation of Wnt signaling pathway"/>
    <property type="evidence" value="ECO:0007669"/>
    <property type="project" value="TreeGrafter"/>
</dbReference>
<dbReference type="PROSITE" id="PS51352">
    <property type="entry name" value="THIOREDOXIN_2"/>
    <property type="match status" value="1"/>
</dbReference>
<reference evidence="2" key="1">
    <citation type="submission" date="2023-08" db="EMBL/GenBank/DDBJ databases">
        <authorList>
            <person name="Audoor S."/>
            <person name="Bilcke G."/>
        </authorList>
    </citation>
    <scope>NUCLEOTIDE SEQUENCE</scope>
</reference>
<organism evidence="2 3">
    <name type="scientific">Cylindrotheca closterium</name>
    <dbReference type="NCBI Taxonomy" id="2856"/>
    <lineage>
        <taxon>Eukaryota</taxon>
        <taxon>Sar</taxon>
        <taxon>Stramenopiles</taxon>
        <taxon>Ochrophyta</taxon>
        <taxon>Bacillariophyta</taxon>
        <taxon>Bacillariophyceae</taxon>
        <taxon>Bacillariophycidae</taxon>
        <taxon>Bacillariales</taxon>
        <taxon>Bacillariaceae</taxon>
        <taxon>Cylindrotheca</taxon>
    </lineage>
</organism>
<proteinExistence type="predicted"/>
<dbReference type="InterPro" id="IPR013766">
    <property type="entry name" value="Thioredoxin_domain"/>
</dbReference>
<dbReference type="GO" id="GO:0004791">
    <property type="term" value="F:thioredoxin-disulfide reductase (NADPH) activity"/>
    <property type="evidence" value="ECO:0007669"/>
    <property type="project" value="TreeGrafter"/>
</dbReference>
<dbReference type="SUPFAM" id="SSF52833">
    <property type="entry name" value="Thioredoxin-like"/>
    <property type="match status" value="1"/>
</dbReference>
<evidence type="ECO:0000259" key="1">
    <source>
        <dbReference type="PROSITE" id="PS51352"/>
    </source>
</evidence>
<accession>A0AAD2PUJ6</accession>
<dbReference type="GO" id="GO:0031397">
    <property type="term" value="P:negative regulation of protein ubiquitination"/>
    <property type="evidence" value="ECO:0007669"/>
    <property type="project" value="TreeGrafter"/>
</dbReference>
<evidence type="ECO:0000313" key="3">
    <source>
        <dbReference type="Proteomes" id="UP001295423"/>
    </source>
</evidence>
<feature type="domain" description="Thioredoxin" evidence="1">
    <location>
        <begin position="36"/>
        <end position="198"/>
    </location>
</feature>
<protein>
    <recommendedName>
        <fullName evidence="1">Thioredoxin domain-containing protein</fullName>
    </recommendedName>
</protein>
<sequence>MVHPLILPMALLAKSSMVSQTSRCAWMRSSSSYTALSASSKQLSFPVMDPSSGKEIECDSSDAIFQNKRVALYFSAGWCPMCTRAFEPSLETFRQACEESDKPVEFLYVSSDKDANTATERATALNMKMVPFGESCAKLKKDYEIWAGSEAMQFGFGRRSGVPAIVVLDKTGQELAFLPAEAQGPKALASWPMDDETGIWGA</sequence>
<evidence type="ECO:0000313" key="2">
    <source>
        <dbReference type="EMBL" id="CAJ1950848.1"/>
    </source>
</evidence>
<comment type="caution">
    <text evidence="2">The sequence shown here is derived from an EMBL/GenBank/DDBJ whole genome shotgun (WGS) entry which is preliminary data.</text>
</comment>
<name>A0AAD2PUJ6_9STRA</name>
<dbReference type="Proteomes" id="UP001295423">
    <property type="component" value="Unassembled WGS sequence"/>
</dbReference>
<dbReference type="EMBL" id="CAKOGP040001770">
    <property type="protein sequence ID" value="CAJ1950848.1"/>
    <property type="molecule type" value="Genomic_DNA"/>
</dbReference>